<gene>
    <name evidence="4" type="primary">kiaa0825</name>
</gene>
<name>A0A9Y4K574_9TELE</name>
<keyword evidence="1" id="KW-0175">Coiled coil</keyword>
<evidence type="ECO:0000313" key="3">
    <source>
        <dbReference type="Proteomes" id="UP000694891"/>
    </source>
</evidence>
<feature type="region of interest" description="Disordered" evidence="2">
    <location>
        <begin position="1318"/>
        <end position="1348"/>
    </location>
</feature>
<organism evidence="3 4">
    <name type="scientific">Stegastes partitus</name>
    <name type="common">bicolor damselfish</name>
    <dbReference type="NCBI Taxonomy" id="144197"/>
    <lineage>
        <taxon>Eukaryota</taxon>
        <taxon>Metazoa</taxon>
        <taxon>Chordata</taxon>
        <taxon>Craniata</taxon>
        <taxon>Vertebrata</taxon>
        <taxon>Euteleostomi</taxon>
        <taxon>Actinopterygii</taxon>
        <taxon>Neopterygii</taxon>
        <taxon>Teleostei</taxon>
        <taxon>Neoteleostei</taxon>
        <taxon>Acanthomorphata</taxon>
        <taxon>Ovalentaria</taxon>
        <taxon>Pomacentridae</taxon>
        <taxon>Stegastes</taxon>
    </lineage>
</organism>
<proteinExistence type="predicted"/>
<dbReference type="PANTHER" id="PTHR33960:SF1">
    <property type="entry name" value="SIMILAR TO KIAA0825 PROTEIN"/>
    <property type="match status" value="1"/>
</dbReference>
<sequence>MMTFLMVYSQFSLLQSIMEWPGDFPDDHAFVDLLVPGVSSDLDFEQLLKDTEEKLNLNASSIEQQLKELQAKMGDSRTADRPPSPTECLHWFNIRMQNRFKPATPGHQELMDFFRALQQYLRSEEETKEEVTLQLLLNLSAQCGVCFPYTPSSSSSSSSLNPPLNASSIHLVHTVKDDSSLEIQEAWDDVRLRLRRYLMDRLSSRSPEQPGPRQIFTLSMLDRVHCLQQLFFLYPECEVLTHYQALRRQFVQSILHSTLSSSPGGETGFDKLAISFSSVVPVLTQALTEELQVLSRLAEPHTVLGFVNAAYLSTVAQELASLMEKECETAQRDNTALSSKIKKYSAKTRATVAPMELPMKSRSFSLTSHQLRALTQLACTLLGFESDVRELVTNMTFINCTGDSPCVKGILKKNKEDSDMTTDGKKPATETVHTPEAQVLEFNWRSAFRGLVPHMEHCVKVVLDDVCAKNLQQEEALHSSGHTSVTLCPISGQSISAASNTHLKEDSFYTYSERDTPKMIAKFCGAIMTELDALLPLAAACRDSSLLGVRSSFVEACGRAAFAMLARLQERALEVPSSAPLKNLPVLLATCIYVQQRLEHYNARLKDLNTAVPKVPLTLLPIQKCQETVEALRDQLTGYCIQVCSTCILQDAESHHWADPKPFYEGERCSFSLQMWFYFLCGLRSDLWAVLPAELAKELLGQVLSETLQLLVRRYARARASYKRHLQIRCDITAVLLYVDHLMWSVCESPEALVRSDPSSVITIIGGGSDWPYLIHGLCDQLLTILIIVTAPVSLLYRTFMIDTAKDSTPPQPNSPVVHWLNAINPDLFTEQAIRDGLMGQAAVACQLRLLTSDPGHNPKLLLRMLLYRDCHLPKILLENSYFCQESTLEVSTENCKSGDDFIVALFNLFSCLNNVPKALTQALQPYLERAHIWEHLYTLADTTRGVPAVISCVRAIVTKSTNSLLVHLVSMVLGWQATEEPSGALFKRNVPESVLSKIPKDWNYTPLDPRGKDTVNKTVISLAIQALSFIFTNLPLAVASLPLPVRFLFQVAEKYLSQHARQLRSVGPLLWALLGCLIQGLEDPDTLEQISGVALDRGAKDRLSLLAECLQAAMGIQQKGVPKPTVHKVLQALEEKRPKWINLQLQKARKLCSDSVFEQGRERRVAAAELTEQKIGLMLLEVCHKAGGSNYLRQIYHIIQGNEELLMSKLSGSTDLPNDPPHLVNFDLGSDSHVDATRFNPLHQFDHIGKKKLHQSAVVDWAWDWPRLLPAYQGMSQVTFKSLLANRWEMQEGAELEDGEKALVEELQKTFFVCCCSPEPQDPPETDETLPERTQGETQPSDKSVAQ</sequence>
<keyword evidence="3" id="KW-1185">Reference proteome</keyword>
<evidence type="ECO:0000256" key="1">
    <source>
        <dbReference type="SAM" id="Coils"/>
    </source>
</evidence>
<dbReference type="Pfam" id="PF14906">
    <property type="entry name" value="DUF4495"/>
    <property type="match status" value="1"/>
</dbReference>
<dbReference type="InterPro" id="IPR027993">
    <property type="entry name" value="DUF4495"/>
</dbReference>
<protein>
    <submittedName>
        <fullName evidence="4">Uncharacterized protein KIAA0825 homolog</fullName>
    </submittedName>
</protein>
<dbReference type="RefSeq" id="XP_008286848.1">
    <property type="nucleotide sequence ID" value="XM_008288626.1"/>
</dbReference>
<accession>A0A9Y4K574</accession>
<dbReference type="Proteomes" id="UP000694891">
    <property type="component" value="Unplaced"/>
</dbReference>
<dbReference type="GeneID" id="103362307"/>
<feature type="compositionally biased region" description="Polar residues" evidence="2">
    <location>
        <begin position="1337"/>
        <end position="1348"/>
    </location>
</feature>
<evidence type="ECO:0000256" key="2">
    <source>
        <dbReference type="SAM" id="MobiDB-lite"/>
    </source>
</evidence>
<dbReference type="PANTHER" id="PTHR33960">
    <property type="entry name" value="SIMILAR TO KIAA0825 PROTEIN"/>
    <property type="match status" value="1"/>
</dbReference>
<feature type="coiled-coil region" evidence="1">
    <location>
        <begin position="52"/>
        <end position="79"/>
    </location>
</feature>
<dbReference type="CTD" id="285600"/>
<reference evidence="4" key="1">
    <citation type="submission" date="2025-08" db="UniProtKB">
        <authorList>
            <consortium name="RefSeq"/>
        </authorList>
    </citation>
    <scope>IDENTIFICATION</scope>
</reference>
<evidence type="ECO:0000313" key="4">
    <source>
        <dbReference type="RefSeq" id="XP_008286848.1"/>
    </source>
</evidence>